<dbReference type="EMBL" id="CAMAPF010000095">
    <property type="protein sequence ID" value="CAH9097691.1"/>
    <property type="molecule type" value="Genomic_DNA"/>
</dbReference>
<protein>
    <submittedName>
        <fullName evidence="1">Uncharacterized protein</fullName>
    </submittedName>
</protein>
<proteinExistence type="predicted"/>
<evidence type="ECO:0000313" key="2">
    <source>
        <dbReference type="Proteomes" id="UP001152523"/>
    </source>
</evidence>
<accession>A0AAV0DBX0</accession>
<sequence length="108" mass="12334">MFILHRHRQNNFQSHEQLLKRQLLLLLERDEVSGVLELSFGIARGPRLLAVFLLAVLERGWLSSFRVSRSEIQRFHKVGHMNVSSGLLVGGLSRTWVSCGGSWCSDDF</sequence>
<evidence type="ECO:0000313" key="1">
    <source>
        <dbReference type="EMBL" id="CAH9097691.1"/>
    </source>
</evidence>
<reference evidence="1" key="1">
    <citation type="submission" date="2022-07" db="EMBL/GenBank/DDBJ databases">
        <authorList>
            <person name="Macas J."/>
            <person name="Novak P."/>
            <person name="Neumann P."/>
        </authorList>
    </citation>
    <scope>NUCLEOTIDE SEQUENCE</scope>
</reference>
<dbReference type="AlphaFoldDB" id="A0AAV0DBX0"/>
<keyword evidence="2" id="KW-1185">Reference proteome</keyword>
<name>A0AAV0DBX0_9ASTE</name>
<gene>
    <name evidence="1" type="ORF">CEPIT_LOCUS14142</name>
</gene>
<dbReference type="Proteomes" id="UP001152523">
    <property type="component" value="Unassembled WGS sequence"/>
</dbReference>
<comment type="caution">
    <text evidence="1">The sequence shown here is derived from an EMBL/GenBank/DDBJ whole genome shotgun (WGS) entry which is preliminary data.</text>
</comment>
<organism evidence="1 2">
    <name type="scientific">Cuscuta epithymum</name>
    <dbReference type="NCBI Taxonomy" id="186058"/>
    <lineage>
        <taxon>Eukaryota</taxon>
        <taxon>Viridiplantae</taxon>
        <taxon>Streptophyta</taxon>
        <taxon>Embryophyta</taxon>
        <taxon>Tracheophyta</taxon>
        <taxon>Spermatophyta</taxon>
        <taxon>Magnoliopsida</taxon>
        <taxon>eudicotyledons</taxon>
        <taxon>Gunneridae</taxon>
        <taxon>Pentapetalae</taxon>
        <taxon>asterids</taxon>
        <taxon>lamiids</taxon>
        <taxon>Solanales</taxon>
        <taxon>Convolvulaceae</taxon>
        <taxon>Cuscuteae</taxon>
        <taxon>Cuscuta</taxon>
        <taxon>Cuscuta subgen. Cuscuta</taxon>
    </lineage>
</organism>